<dbReference type="EMBL" id="FR799583">
    <property type="protein sequence ID" value="CBZ29276.1"/>
    <property type="molecule type" value="Genomic_DNA"/>
</dbReference>
<feature type="region of interest" description="Disordered" evidence="1">
    <location>
        <begin position="34"/>
        <end position="84"/>
    </location>
</feature>
<dbReference type="RefSeq" id="XP_003877739.1">
    <property type="nucleotide sequence ID" value="XM_003877690.1"/>
</dbReference>
<dbReference type="PhylomeDB" id="E9B219"/>
<reference evidence="2 3" key="1">
    <citation type="journal article" date="2011" name="Genome Res.">
        <title>Chromosome and gene copy number variation allow major structural change between species and strains of Leishmania.</title>
        <authorList>
            <person name="Rogers M.B."/>
            <person name="Hilley J.D."/>
            <person name="Dickens N.J."/>
            <person name="Wilkes J."/>
            <person name="Bates P.A."/>
            <person name="Depledge D.P."/>
            <person name="Harris D."/>
            <person name="Her Y."/>
            <person name="Herzyk P."/>
            <person name="Imamura H."/>
            <person name="Otto T.D."/>
            <person name="Sanders M."/>
            <person name="Seeger K."/>
            <person name="Dujardin J.C."/>
            <person name="Berriman M."/>
            <person name="Smith D.F."/>
            <person name="Hertz-Fowler C."/>
            <person name="Mottram J.C."/>
        </authorList>
    </citation>
    <scope>NUCLEOTIDE SEQUENCE [LARGE SCALE GENOMIC DNA]</scope>
    <source>
        <strain evidence="2 3">MHOM/GT/2001/U1103</strain>
    </source>
</reference>
<feature type="compositionally biased region" description="Polar residues" evidence="1">
    <location>
        <begin position="597"/>
        <end position="611"/>
    </location>
</feature>
<feature type="region of interest" description="Disordered" evidence="1">
    <location>
        <begin position="475"/>
        <end position="563"/>
    </location>
</feature>
<feature type="region of interest" description="Disordered" evidence="1">
    <location>
        <begin position="395"/>
        <end position="461"/>
    </location>
</feature>
<feature type="compositionally biased region" description="Polar residues" evidence="1">
    <location>
        <begin position="66"/>
        <end position="81"/>
    </location>
</feature>
<feature type="region of interest" description="Disordered" evidence="1">
    <location>
        <begin position="592"/>
        <end position="614"/>
    </location>
</feature>
<dbReference type="AlphaFoldDB" id="E9B219"/>
<feature type="compositionally biased region" description="Polar residues" evidence="1">
    <location>
        <begin position="501"/>
        <end position="511"/>
    </location>
</feature>
<organism evidence="2 3">
    <name type="scientific">Leishmania mexicana (strain MHOM/GT/2001/U1103)</name>
    <dbReference type="NCBI Taxonomy" id="929439"/>
    <lineage>
        <taxon>Eukaryota</taxon>
        <taxon>Discoba</taxon>
        <taxon>Euglenozoa</taxon>
        <taxon>Kinetoplastea</taxon>
        <taxon>Metakinetoplastina</taxon>
        <taxon>Trypanosomatida</taxon>
        <taxon>Trypanosomatidae</taxon>
        <taxon>Leishmaniinae</taxon>
        <taxon>Leishmania</taxon>
    </lineage>
</organism>
<accession>E9B219</accession>
<dbReference type="KEGG" id="lmi:LMXM_30_2190"/>
<feature type="region of interest" description="Disordered" evidence="1">
    <location>
        <begin position="628"/>
        <end position="685"/>
    </location>
</feature>
<dbReference type="GeneID" id="13451983"/>
<dbReference type="Proteomes" id="UP000007259">
    <property type="component" value="Chromosome 30"/>
</dbReference>
<feature type="region of interest" description="Disordered" evidence="1">
    <location>
        <begin position="256"/>
        <end position="358"/>
    </location>
</feature>
<feature type="compositionally biased region" description="Low complexity" evidence="1">
    <location>
        <begin position="487"/>
        <end position="500"/>
    </location>
</feature>
<sequence length="768" mass="81387">MGNAVFCRVDKEAGAECNTNRPSSQQRLLAKCPRHQTTLKPHPRDEAKVVWGTTPAHAYGRGGRSPEQQQQRQNGLSSFTGISPVELSSMSSSIPLIPELERASATPQLEWLQSSLPPSVSDPNLEPPHEYTVDFGTVLSDARPDRIAAAPHADGSTESSSRSSYFTPSISGLEMPPDLGFAANLERVASPELRAPPSDSPTPVHPPLLSASPVESLQWDDVVLPAAALPVTVVNPTVPVAPSPYLPFARNASTGTKKLTGNWCSSDSKSASRRRGVTKTQKESMCGSPANPTQPQQHRRPLRQVAPLQSVQEVKPTDAVTSSAAHTGSKGHPPDTLPRRRLTDKSGASDLMPPPLESAGALGAKAAAKAAYTGNSPIAGSHRSQLPLLPKHLPRYGEKALTGGDANGAETANSRGGAQSRASPRNALVARKMDEESGAATPPSGAPALPPPPDDNVSSLQGCTEQGFARLPLLKETRTSVTAMKPTQAQSTRQTTQSATNGDVRNNSASYEPSWRLTSDEDDTIPQLKFTARGEAAPSSPMRTKWQTATAATTANQNRASTFSAPISDEALPHSALRGTMKLESLTLSEGGVRQDAASTTHLQVSAQHENAPSRLHAANCMGVRMTEKTQDSLLSGPAPSSPSLFQQVGAAPQSCSRSDDGSESPSEDKERPSGDGECLPRPQNVCDLTPNLGASHRVNSILKKTSSYRSLNGSPVERALPAVGSVSFLLCEQEASLALVSRQGVFKAVSHHAKPRQREDHRLFQDA</sequence>
<dbReference type="VEuPathDB" id="TriTrypDB:LmxM.30.2190"/>
<dbReference type="OrthoDB" id="266028at2759"/>
<name>E9B219_LEIMU</name>
<evidence type="ECO:0000313" key="2">
    <source>
        <dbReference type="EMBL" id="CBZ29276.1"/>
    </source>
</evidence>
<feature type="compositionally biased region" description="Pro residues" evidence="1">
    <location>
        <begin position="444"/>
        <end position="454"/>
    </location>
</feature>
<evidence type="ECO:0000256" key="1">
    <source>
        <dbReference type="SAM" id="MobiDB-lite"/>
    </source>
</evidence>
<evidence type="ECO:0000313" key="3">
    <source>
        <dbReference type="Proteomes" id="UP000007259"/>
    </source>
</evidence>
<protein>
    <submittedName>
        <fullName evidence="2">Uncharacterized protein</fullName>
    </submittedName>
</protein>
<gene>
    <name evidence="2" type="ORF">LMXM_30_2190</name>
</gene>
<feature type="compositionally biased region" description="Polar residues" evidence="1">
    <location>
        <begin position="256"/>
        <end position="269"/>
    </location>
</feature>
<keyword evidence="3" id="KW-1185">Reference proteome</keyword>
<feature type="compositionally biased region" description="Polar residues" evidence="1">
    <location>
        <begin position="410"/>
        <end position="423"/>
    </location>
</feature>
<feature type="compositionally biased region" description="Low complexity" evidence="1">
    <location>
        <begin position="633"/>
        <end position="645"/>
    </location>
</feature>
<dbReference type="OMA" id="ANCMEVR"/>
<proteinExistence type="predicted"/>